<evidence type="ECO:0000313" key="2">
    <source>
        <dbReference type="Proteomes" id="UP000184315"/>
    </source>
</evidence>
<name>A0A1J1LFB0_9CYAN</name>
<evidence type="ECO:0000313" key="1">
    <source>
        <dbReference type="EMBL" id="CUR31271.1"/>
    </source>
</evidence>
<organism evidence="1 2">
    <name type="scientific">Planktothrix tepida PCC 9214</name>
    <dbReference type="NCBI Taxonomy" id="671072"/>
    <lineage>
        <taxon>Bacteria</taxon>
        <taxon>Bacillati</taxon>
        <taxon>Cyanobacteriota</taxon>
        <taxon>Cyanophyceae</taxon>
        <taxon>Oscillatoriophycideae</taxon>
        <taxon>Oscillatoriales</taxon>
        <taxon>Microcoleaceae</taxon>
        <taxon>Planktothrix</taxon>
    </lineage>
</organism>
<sequence>MYLTSLNPTLVNHTLSSIDPYPRSSQNEYFLISFSASRSVHESSRHVSVLERETVINPCSQGPENPGEVEQSYVELAVDILRVQRPESIQSLKDFLTVLPNPRSIEDVLIRAIYQLAEIDDEACRWILRHSNYLMPELDVNNYAMQWVCFRLQAQGFVLNQDFQFTAPQHLQLTEYAQLTLYQNLSRGDRLILTEIFNF</sequence>
<dbReference type="EMBL" id="CZDF01000132">
    <property type="protein sequence ID" value="CUR31271.1"/>
    <property type="molecule type" value="Genomic_DNA"/>
</dbReference>
<protein>
    <submittedName>
        <fullName evidence="1">Uncharacterized protein</fullName>
    </submittedName>
</protein>
<proteinExistence type="predicted"/>
<dbReference type="Proteomes" id="UP000184315">
    <property type="component" value="Unassembled WGS sequence"/>
</dbReference>
<dbReference type="AlphaFoldDB" id="A0A1J1LFB0"/>
<dbReference type="STRING" id="671072.PL9214290862"/>
<keyword evidence="2" id="KW-1185">Reference proteome</keyword>
<reference evidence="2" key="1">
    <citation type="submission" date="2015-10" db="EMBL/GenBank/DDBJ databases">
        <authorList>
            <person name="Regsiter A."/>
            <person name="william w."/>
        </authorList>
    </citation>
    <scope>NUCLEOTIDE SEQUENCE [LARGE SCALE GENOMIC DNA]</scope>
</reference>
<dbReference type="RefSeq" id="WP_245824192.1">
    <property type="nucleotide sequence ID" value="NZ_LN889782.1"/>
</dbReference>
<gene>
    <name evidence="1" type="ORF">PL9214290862</name>
</gene>
<accession>A0A1J1LFB0</accession>